<dbReference type="Gene3D" id="3.30.420.40">
    <property type="match status" value="3"/>
</dbReference>
<dbReference type="AlphaFoldDB" id="A0A1Y2BG11"/>
<dbReference type="STRING" id="71784.A0A1Y2BG11"/>
<dbReference type="SMART" id="SM00268">
    <property type="entry name" value="ACTIN"/>
    <property type="match status" value="1"/>
</dbReference>
<dbReference type="SUPFAM" id="SSF53067">
    <property type="entry name" value="Actin-like ATPase domain"/>
    <property type="match status" value="2"/>
</dbReference>
<dbReference type="InParanoid" id="A0A1Y2BG11"/>
<dbReference type="InterPro" id="IPR004000">
    <property type="entry name" value="Actin"/>
</dbReference>
<evidence type="ECO:0000313" key="4">
    <source>
        <dbReference type="Proteomes" id="UP000193986"/>
    </source>
</evidence>
<feature type="region of interest" description="Disordered" evidence="2">
    <location>
        <begin position="553"/>
        <end position="574"/>
    </location>
</feature>
<feature type="region of interest" description="Disordered" evidence="2">
    <location>
        <begin position="100"/>
        <end position="125"/>
    </location>
</feature>
<proteinExistence type="inferred from homology"/>
<dbReference type="Pfam" id="PF00022">
    <property type="entry name" value="Actin"/>
    <property type="match status" value="2"/>
</dbReference>
<feature type="region of interest" description="Disordered" evidence="2">
    <location>
        <begin position="158"/>
        <end position="209"/>
    </location>
</feature>
<dbReference type="PANTHER" id="PTHR11937">
    <property type="entry name" value="ACTIN"/>
    <property type="match status" value="1"/>
</dbReference>
<gene>
    <name evidence="3" type="ORF">BCR39DRAFT_519097</name>
</gene>
<evidence type="ECO:0000313" key="3">
    <source>
        <dbReference type="EMBL" id="ORY33761.1"/>
    </source>
</evidence>
<keyword evidence="4" id="KW-1185">Reference proteome</keyword>
<evidence type="ECO:0000256" key="1">
    <source>
        <dbReference type="RuleBase" id="RU000487"/>
    </source>
</evidence>
<feature type="region of interest" description="Disordered" evidence="2">
    <location>
        <begin position="604"/>
        <end position="627"/>
    </location>
</feature>
<feature type="compositionally biased region" description="Basic and acidic residues" evidence="2">
    <location>
        <begin position="177"/>
        <end position="187"/>
    </location>
</feature>
<dbReference type="Proteomes" id="UP000193986">
    <property type="component" value="Unassembled WGS sequence"/>
</dbReference>
<feature type="compositionally biased region" description="Acidic residues" evidence="2">
    <location>
        <begin position="195"/>
        <end position="209"/>
    </location>
</feature>
<comment type="caution">
    <text evidence="3">The sequence shown here is derived from an EMBL/GenBank/DDBJ whole genome shotgun (WGS) entry which is preliminary data.</text>
</comment>
<dbReference type="OrthoDB" id="5572108at2759"/>
<accession>A0A1Y2BG11</accession>
<evidence type="ECO:0000256" key="2">
    <source>
        <dbReference type="SAM" id="MobiDB-lite"/>
    </source>
</evidence>
<sequence>MMETAVQTPSFPATGGVASEAVSPSVYEASEIVAGPSTTPIPAPGPVRRPPTRKPKKIDGLLAYTAAHVPGLYNVRNPAGDFLQKESNVEVARQISVAKRDMERRGAAEERQRSIEDGQTPEHPLARTLIIHPGSRNLRLGRANDFYPKEIPNCIARRGDLPSRNGGLKRAANGRSTSDRGGKRTKGEAGVGEDVTMDQEADDTPAEDPVDARIGYLRSYLREKLSANRLKTDWKDRDRVIAANSKVRPEPIPEHNDPYRFDWTEVNGKDYFIGTEALRLPESSGFKVRYPILYRSLNRLDWPSLQSLLDDIETILRDALLTELNITPKEYKTYSVVVIVPDHGDRAYVQEMSNLLLSVMGFREIAVHQEAYTAIFAAGMSSACVVDIGAQQASITCVDEGVVNAESRMKVNYGGDDITRALVTILLKSAFPYKNLDLSRIQDWLMMDNLKIKICTLEEHLVANTPWDFHVLRPEGLTMKYALRTYDENILAPLCLFDTRMIDFESKKGEESFKLNSDGLDDLITSTYGEPTGAMRSYCAYLFPAPPAPPRAVTVDASAAPTPADGTASSNGDAPKVLEEAPEIAPSSSQPGPTEKVELKLPMDATPVPSPLETTPVPPVNSGEPTPPLPPLPVVSRSELIEEASHAPLDAAIVASLALAGTENKVKVACSSILLIGGGSALKGLGPFIAERLPALLRAKGLADSVNLVPPPRNLNPRFVCWKGASVMCNLESLADMWIGKDEWEAVGAKALKERYFFF</sequence>
<dbReference type="CDD" id="cd10206">
    <property type="entry name" value="ASKHA_NBD_Arp8-like"/>
    <property type="match status" value="1"/>
</dbReference>
<feature type="compositionally biased region" description="Basic and acidic residues" evidence="2">
    <location>
        <begin position="100"/>
        <end position="116"/>
    </location>
</feature>
<reference evidence="3 4" key="1">
    <citation type="submission" date="2016-07" db="EMBL/GenBank/DDBJ databases">
        <title>Pervasive Adenine N6-methylation of Active Genes in Fungi.</title>
        <authorList>
            <consortium name="DOE Joint Genome Institute"/>
            <person name="Mondo S.J."/>
            <person name="Dannebaum R.O."/>
            <person name="Kuo R.C."/>
            <person name="Labutti K."/>
            <person name="Haridas S."/>
            <person name="Kuo A."/>
            <person name="Salamov A."/>
            <person name="Ahrendt S.R."/>
            <person name="Lipzen A."/>
            <person name="Sullivan W."/>
            <person name="Andreopoulos W.B."/>
            <person name="Clum A."/>
            <person name="Lindquist E."/>
            <person name="Daum C."/>
            <person name="Ramamoorthy G.K."/>
            <person name="Gryganskyi A."/>
            <person name="Culley D."/>
            <person name="Magnuson J.K."/>
            <person name="James T.Y."/>
            <person name="O'Malley M.A."/>
            <person name="Stajich J.E."/>
            <person name="Spatafora J.W."/>
            <person name="Visel A."/>
            <person name="Grigoriev I.V."/>
        </authorList>
    </citation>
    <scope>NUCLEOTIDE SEQUENCE [LARGE SCALE GENOMIC DNA]</scope>
    <source>
        <strain evidence="3 4">68-887.2</strain>
    </source>
</reference>
<name>A0A1Y2BG11_9TREE</name>
<dbReference type="InterPro" id="IPR043129">
    <property type="entry name" value="ATPase_NBD"/>
</dbReference>
<dbReference type="FunCoup" id="A0A1Y2BG11">
    <property type="interactions" value="531"/>
</dbReference>
<protein>
    <submittedName>
        <fullName evidence="3">Putative nuclear actin-related protein</fullName>
    </submittedName>
</protein>
<dbReference type="Gene3D" id="3.90.640.10">
    <property type="entry name" value="Actin, Chain A, domain 4"/>
    <property type="match status" value="1"/>
</dbReference>
<comment type="similarity">
    <text evidence="1">Belongs to the actin family.</text>
</comment>
<dbReference type="EMBL" id="MCFC01000005">
    <property type="protein sequence ID" value="ORY33761.1"/>
    <property type="molecule type" value="Genomic_DNA"/>
</dbReference>
<organism evidence="3 4">
    <name type="scientific">Naematelia encephala</name>
    <dbReference type="NCBI Taxonomy" id="71784"/>
    <lineage>
        <taxon>Eukaryota</taxon>
        <taxon>Fungi</taxon>
        <taxon>Dikarya</taxon>
        <taxon>Basidiomycota</taxon>
        <taxon>Agaricomycotina</taxon>
        <taxon>Tremellomycetes</taxon>
        <taxon>Tremellales</taxon>
        <taxon>Naemateliaceae</taxon>
        <taxon>Naematelia</taxon>
    </lineage>
</organism>